<dbReference type="AlphaFoldDB" id="A0A2R7UB61"/>
<gene>
    <name evidence="1" type="ORF">DBB42_27555</name>
</gene>
<evidence type="ECO:0000313" key="2">
    <source>
        <dbReference type="Proteomes" id="UP000244874"/>
    </source>
</evidence>
<name>A0A2R7UB61_PSEDL</name>
<dbReference type="EMBL" id="QANO01000199">
    <property type="protein sequence ID" value="PTU49056.1"/>
    <property type="molecule type" value="Genomic_DNA"/>
</dbReference>
<organism evidence="1 2">
    <name type="scientific">Pseudomonas plecoglossicida</name>
    <dbReference type="NCBI Taxonomy" id="70775"/>
    <lineage>
        <taxon>Bacteria</taxon>
        <taxon>Pseudomonadati</taxon>
        <taxon>Pseudomonadota</taxon>
        <taxon>Gammaproteobacteria</taxon>
        <taxon>Pseudomonadales</taxon>
        <taxon>Pseudomonadaceae</taxon>
        <taxon>Pseudomonas</taxon>
    </lineage>
</organism>
<sequence>MKTPLIYQNDLVKLRLMDALEAIRAHRDARAGGAPSEEIERLRRLADSLYNAVLDYQLLVAESSKENLDYPFSIVESSQEKTS</sequence>
<dbReference type="RefSeq" id="WP_108481866.1">
    <property type="nucleotide sequence ID" value="NZ_QANO01000199.1"/>
</dbReference>
<protein>
    <submittedName>
        <fullName evidence="1">Uncharacterized protein</fullName>
    </submittedName>
</protein>
<accession>A0A2R7UB61</accession>
<evidence type="ECO:0000313" key="1">
    <source>
        <dbReference type="EMBL" id="PTU49056.1"/>
    </source>
</evidence>
<dbReference type="Proteomes" id="UP000244874">
    <property type="component" value="Unassembled WGS sequence"/>
</dbReference>
<comment type="caution">
    <text evidence="1">The sequence shown here is derived from an EMBL/GenBank/DDBJ whole genome shotgun (WGS) entry which is preliminary data.</text>
</comment>
<reference evidence="1 2" key="1">
    <citation type="submission" date="2018-04" db="EMBL/GenBank/DDBJ databases">
        <authorList>
            <person name="Go L.Y."/>
            <person name="Mitchell J.A."/>
        </authorList>
    </citation>
    <scope>NUCLEOTIDE SEQUENCE [LARGE SCALE GENOMIC DNA]</scope>
    <source>
        <strain evidence="1 2">KCJK7865</strain>
    </source>
</reference>
<proteinExistence type="predicted"/>